<dbReference type="PANTHER" id="PTHR33112:SF16">
    <property type="entry name" value="HETEROKARYON INCOMPATIBILITY DOMAIN-CONTAINING PROTEIN"/>
    <property type="match status" value="1"/>
</dbReference>
<name>A0A9P7H1Q5_9HYPO</name>
<evidence type="ECO:0000259" key="1">
    <source>
        <dbReference type="Pfam" id="PF06985"/>
    </source>
</evidence>
<proteinExistence type="predicted"/>
<comment type="caution">
    <text evidence="2">The sequence shown here is derived from an EMBL/GenBank/DDBJ whole genome shotgun (WGS) entry which is preliminary data.</text>
</comment>
<evidence type="ECO:0000313" key="2">
    <source>
        <dbReference type="EMBL" id="KAG5656902.1"/>
    </source>
</evidence>
<protein>
    <recommendedName>
        <fullName evidence="1">Heterokaryon incompatibility domain-containing protein</fullName>
    </recommendedName>
</protein>
<reference evidence="2" key="1">
    <citation type="submission" date="2021-04" db="EMBL/GenBank/DDBJ databases">
        <title>Draft genome of Fusarium avenaceum strain F156N33, isolated from an atmospheric sample in Virginia.</title>
        <authorList>
            <person name="Yang S."/>
            <person name="Vinatzer B.A."/>
            <person name="Coleman J."/>
        </authorList>
    </citation>
    <scope>NUCLEOTIDE SEQUENCE</scope>
    <source>
        <strain evidence="2">F156N33</strain>
    </source>
</reference>
<dbReference type="Pfam" id="PF06985">
    <property type="entry name" value="HET"/>
    <property type="match status" value="1"/>
</dbReference>
<organism evidence="2 3">
    <name type="scientific">Fusarium avenaceum</name>
    <dbReference type="NCBI Taxonomy" id="40199"/>
    <lineage>
        <taxon>Eukaryota</taxon>
        <taxon>Fungi</taxon>
        <taxon>Dikarya</taxon>
        <taxon>Ascomycota</taxon>
        <taxon>Pezizomycotina</taxon>
        <taxon>Sordariomycetes</taxon>
        <taxon>Hypocreomycetidae</taxon>
        <taxon>Hypocreales</taxon>
        <taxon>Nectriaceae</taxon>
        <taxon>Fusarium</taxon>
        <taxon>Fusarium tricinctum species complex</taxon>
    </lineage>
</organism>
<evidence type="ECO:0000313" key="3">
    <source>
        <dbReference type="Proteomes" id="UP000782241"/>
    </source>
</evidence>
<gene>
    <name evidence="2" type="ORF">KAF25_011071</name>
</gene>
<dbReference type="Proteomes" id="UP000782241">
    <property type="component" value="Unassembled WGS sequence"/>
</dbReference>
<dbReference type="EMBL" id="JAGPUO010000019">
    <property type="protein sequence ID" value="KAG5656902.1"/>
    <property type="molecule type" value="Genomic_DNA"/>
</dbReference>
<accession>A0A9P7H1Q5</accession>
<feature type="domain" description="Heterokaryon incompatibility" evidence="1">
    <location>
        <begin position="192"/>
        <end position="356"/>
    </location>
</feature>
<keyword evidence="3" id="KW-1185">Reference proteome</keyword>
<dbReference type="InterPro" id="IPR010730">
    <property type="entry name" value="HET"/>
</dbReference>
<dbReference type="PANTHER" id="PTHR33112">
    <property type="entry name" value="DOMAIN PROTEIN, PUTATIVE-RELATED"/>
    <property type="match status" value="1"/>
</dbReference>
<sequence length="684" mass="77196">MNKEEEERGSGFSDELQNQRLYQPCISCLDLDLDAVQQALDKGEEGYSLIEGDQIYGMKQPARQFRDARDAGCQICALLWNVLVFFNPSFRRDMIDASVMVRFPTNEENGSLAICFLGASARDICVQLFTTSSTLWNFLRSLPLIHAYRSPAAVASFVEQAMKDCLDNHPTCAENQNDLLPTRLLDVAQDQALSYCWGYSAILKTTRSTLKSMEQGIEIATLPAAYMDAIRLCREIGIPYLWIDALCIIQDDPDDWQRESALMGSVYSNAYLTIAAESSASATQNFLGSYNDQIGAEDTHIYPEFTKVVYLGNGAKPVTFKARVVQELGIHWRWIDDMRERFPREPLSRRGWCLQERLLSTRLLSLSLHEMQWICQMTTSCECQSSLNRHRQFGPTPLSQIPAGHVAFRFWLKTVENYSQRSLTRVSDKLTAIAGVANIIQRITGSEYLAGLWLSDIYLGLLWRRAPGRLPQMNTIAPSFSWASINGEVDYFCFRNGKRPFQPACSMQPRNTNVTSISTLDRIDAKELVIQGPLVEGVLQPSHGENDLYVSLGGQQFSLTADTHLVEHRATESDGRSIKTVCRRRPHESQELFHPKSLQSNLGGPGQMLGSEVRCWALRVGHFLFEEPRSFNLHEILVLGRSVNKEGAFERIGMVTCTERFSKSGVSTMSSYFNIEKKKTIAML</sequence>
<dbReference type="AlphaFoldDB" id="A0A9P7H1Q5"/>